<organism evidence="2 3">
    <name type="scientific">Posidoniimonas corsicana</name>
    <dbReference type="NCBI Taxonomy" id="1938618"/>
    <lineage>
        <taxon>Bacteria</taxon>
        <taxon>Pseudomonadati</taxon>
        <taxon>Planctomycetota</taxon>
        <taxon>Planctomycetia</taxon>
        <taxon>Pirellulales</taxon>
        <taxon>Lacipirellulaceae</taxon>
        <taxon>Posidoniimonas</taxon>
    </lineage>
</organism>
<feature type="signal peptide" evidence="1">
    <location>
        <begin position="1"/>
        <end position="21"/>
    </location>
</feature>
<dbReference type="EMBL" id="SIHJ01000001">
    <property type="protein sequence ID" value="TWT37277.1"/>
    <property type="molecule type" value="Genomic_DNA"/>
</dbReference>
<feature type="chain" id="PRO_5022889857" evidence="1">
    <location>
        <begin position="22"/>
        <end position="306"/>
    </location>
</feature>
<accession>A0A5C5VH29</accession>
<keyword evidence="3" id="KW-1185">Reference proteome</keyword>
<dbReference type="AlphaFoldDB" id="A0A5C5VH29"/>
<comment type="caution">
    <text evidence="2">The sequence shown here is derived from an EMBL/GenBank/DDBJ whole genome shotgun (WGS) entry which is preliminary data.</text>
</comment>
<name>A0A5C5VH29_9BACT</name>
<evidence type="ECO:0000313" key="2">
    <source>
        <dbReference type="EMBL" id="TWT37277.1"/>
    </source>
</evidence>
<evidence type="ECO:0000313" key="3">
    <source>
        <dbReference type="Proteomes" id="UP000316714"/>
    </source>
</evidence>
<dbReference type="RefSeq" id="WP_146564620.1">
    <property type="nucleotide sequence ID" value="NZ_SIHJ01000001.1"/>
</dbReference>
<protein>
    <submittedName>
        <fullName evidence="2">Uncharacterized protein</fullName>
    </submittedName>
</protein>
<evidence type="ECO:0000256" key="1">
    <source>
        <dbReference type="SAM" id="SignalP"/>
    </source>
</evidence>
<gene>
    <name evidence="2" type="ORF">KOR34_22250</name>
</gene>
<reference evidence="2 3" key="1">
    <citation type="submission" date="2019-02" db="EMBL/GenBank/DDBJ databases">
        <title>Deep-cultivation of Planctomycetes and their phenomic and genomic characterization uncovers novel biology.</title>
        <authorList>
            <person name="Wiegand S."/>
            <person name="Jogler M."/>
            <person name="Boedeker C."/>
            <person name="Pinto D."/>
            <person name="Vollmers J."/>
            <person name="Rivas-Marin E."/>
            <person name="Kohn T."/>
            <person name="Peeters S.H."/>
            <person name="Heuer A."/>
            <person name="Rast P."/>
            <person name="Oberbeckmann S."/>
            <person name="Bunk B."/>
            <person name="Jeske O."/>
            <person name="Meyerdierks A."/>
            <person name="Storesund J.E."/>
            <person name="Kallscheuer N."/>
            <person name="Luecker S."/>
            <person name="Lage O.M."/>
            <person name="Pohl T."/>
            <person name="Merkel B.J."/>
            <person name="Hornburger P."/>
            <person name="Mueller R.-W."/>
            <person name="Bruemmer F."/>
            <person name="Labrenz M."/>
            <person name="Spormann A.M."/>
            <person name="Op Den Camp H."/>
            <person name="Overmann J."/>
            <person name="Amann R."/>
            <person name="Jetten M.S.M."/>
            <person name="Mascher T."/>
            <person name="Medema M.H."/>
            <person name="Devos D.P."/>
            <person name="Kaster A.-K."/>
            <person name="Ovreas L."/>
            <person name="Rohde M."/>
            <person name="Galperin M.Y."/>
            <person name="Jogler C."/>
        </authorList>
    </citation>
    <scope>NUCLEOTIDE SEQUENCE [LARGE SCALE GENOMIC DNA]</scope>
    <source>
        <strain evidence="2 3">KOR34</strain>
    </source>
</reference>
<sequence length="306" mass="33716" precursor="true">MNHRRLAALLVLLLAPTAAPAQHTTTTDHPVVKQLTTEGVEAIGGARIKLLPPLVTPGMPADQQRQAFADLVGERRMDKYLQDSVVASYELDIQDLGKTADRGTIRRLDLYFVVRGNLNIIHQKNLLSGFMNNEETSQAVAESGFETYVKPVDEAAEKPSELPPAGVLSTGMSKYRFPVLEKVVVSGLVRSAGMHVDGGLVQSAISPLDLLDDPQNPTVWRPIPRGAEDDTQLGPPAPFGGFFCYLHASQLGFEKDAVLVECHAAYIEPYGWFRGRNLLASKLPLLMQHNIRDFRRKLKEAQAEQE</sequence>
<dbReference type="Proteomes" id="UP000316714">
    <property type="component" value="Unassembled WGS sequence"/>
</dbReference>
<proteinExistence type="predicted"/>
<dbReference type="OrthoDB" id="282392at2"/>
<keyword evidence="1" id="KW-0732">Signal</keyword>